<evidence type="ECO:0000256" key="1">
    <source>
        <dbReference type="SAM" id="Coils"/>
    </source>
</evidence>
<dbReference type="AlphaFoldDB" id="A0A814GTH5"/>
<feature type="region of interest" description="Disordered" evidence="2">
    <location>
        <begin position="232"/>
        <end position="257"/>
    </location>
</feature>
<protein>
    <submittedName>
        <fullName evidence="3">Uncharacterized protein</fullName>
    </submittedName>
</protein>
<dbReference type="Proteomes" id="UP000663879">
    <property type="component" value="Unassembled WGS sequence"/>
</dbReference>
<accession>A0A814GTH5</accession>
<keyword evidence="4" id="KW-1185">Reference proteome</keyword>
<dbReference type="EMBL" id="CAJNOC010003864">
    <property type="protein sequence ID" value="CAF1000876.1"/>
    <property type="molecule type" value="Genomic_DNA"/>
</dbReference>
<comment type="caution">
    <text evidence="3">The sequence shown here is derived from an EMBL/GenBank/DDBJ whole genome shotgun (WGS) entry which is preliminary data.</text>
</comment>
<organism evidence="3 4">
    <name type="scientific">Brachionus calyciflorus</name>
    <dbReference type="NCBI Taxonomy" id="104777"/>
    <lineage>
        <taxon>Eukaryota</taxon>
        <taxon>Metazoa</taxon>
        <taxon>Spiralia</taxon>
        <taxon>Gnathifera</taxon>
        <taxon>Rotifera</taxon>
        <taxon>Eurotatoria</taxon>
        <taxon>Monogononta</taxon>
        <taxon>Pseudotrocha</taxon>
        <taxon>Ploima</taxon>
        <taxon>Brachionidae</taxon>
        <taxon>Brachionus</taxon>
    </lineage>
</organism>
<sequence length="283" mass="33611">MHSMSNLMKVNNFLINEKINYEKMSMDELKQHEKKFKNMISNIKLINSLKDKGQRINESLKLIEEIISKKELTDALKETSVKKRPETVELEYLVDKLETLKVDKQTSEAKVDLEAEADLERATKENYFSKITQTSKKSKEKKEIDEKKLDEIKQKIKDKMNNLSKYKNSKEISVDEAFKLLKEHEKRIQEYQMKQAAERLIAGQSVKYEFSFIEKTDKKNLVYRETTKEYQFDGDEDYNEDDESENDDYYDGEEYFSGTGIDKVHKSERMKYKQYSDDLEKVD</sequence>
<gene>
    <name evidence="3" type="ORF">OXX778_LOCUS16398</name>
</gene>
<evidence type="ECO:0000313" key="4">
    <source>
        <dbReference type="Proteomes" id="UP000663879"/>
    </source>
</evidence>
<evidence type="ECO:0000256" key="2">
    <source>
        <dbReference type="SAM" id="MobiDB-lite"/>
    </source>
</evidence>
<keyword evidence="1" id="KW-0175">Coiled coil</keyword>
<feature type="coiled-coil region" evidence="1">
    <location>
        <begin position="135"/>
        <end position="194"/>
    </location>
</feature>
<feature type="compositionally biased region" description="Acidic residues" evidence="2">
    <location>
        <begin position="232"/>
        <end position="254"/>
    </location>
</feature>
<proteinExistence type="predicted"/>
<evidence type="ECO:0000313" key="3">
    <source>
        <dbReference type="EMBL" id="CAF1000876.1"/>
    </source>
</evidence>
<name>A0A814GTH5_9BILA</name>
<reference evidence="3" key="1">
    <citation type="submission" date="2021-02" db="EMBL/GenBank/DDBJ databases">
        <authorList>
            <person name="Nowell W R."/>
        </authorList>
    </citation>
    <scope>NUCLEOTIDE SEQUENCE</scope>
    <source>
        <strain evidence="3">Ploen Becks lab</strain>
    </source>
</reference>